<proteinExistence type="inferred from homology"/>
<dbReference type="Gene3D" id="1.10.238.10">
    <property type="entry name" value="EF-hand"/>
    <property type="match status" value="1"/>
</dbReference>
<accession>A0ABY7DNW1</accession>
<dbReference type="InterPro" id="IPR002048">
    <property type="entry name" value="EF_hand_dom"/>
</dbReference>
<protein>
    <recommendedName>
        <fullName evidence="3">EF-hand domain-containing protein</fullName>
    </recommendedName>
</protein>
<evidence type="ECO:0000259" key="3">
    <source>
        <dbReference type="PROSITE" id="PS50222"/>
    </source>
</evidence>
<feature type="domain" description="EF-hand" evidence="3">
    <location>
        <begin position="17"/>
        <end position="52"/>
    </location>
</feature>
<gene>
    <name evidence="4" type="ORF">MAR_023764</name>
</gene>
<sequence>MAKSNDFLDNMINNCDSAENFNVECIDHYDNDRDGYLNFQECCSLLEDVCKSTTYKLSREYKDRIFNLLDEDKNDFISGSLSLLGCPAGHDGAEVIPVINHLLDSVPFDLVVYTKDWHPENHISFVENVQNRPLAKNCKHSGITTNSHKPTLYESLRDTKSLMCYTALHALEHGFRTVLVDDACKGVDAKGIEETKRKLVDSGGIIVHSSQREENV</sequence>
<dbReference type="InterPro" id="IPR036380">
    <property type="entry name" value="Isochorismatase-like_sf"/>
</dbReference>
<evidence type="ECO:0000256" key="1">
    <source>
        <dbReference type="ARBA" id="ARBA00006336"/>
    </source>
</evidence>
<dbReference type="Gene3D" id="3.40.50.850">
    <property type="entry name" value="Isochorismatase-like"/>
    <property type="match status" value="2"/>
</dbReference>
<evidence type="ECO:0000256" key="2">
    <source>
        <dbReference type="ARBA" id="ARBA00022801"/>
    </source>
</evidence>
<dbReference type="PROSITE" id="PS50222">
    <property type="entry name" value="EF_HAND_2"/>
    <property type="match status" value="1"/>
</dbReference>
<dbReference type="PANTHER" id="PTHR11080">
    <property type="entry name" value="PYRAZINAMIDASE/NICOTINAMIDASE"/>
    <property type="match status" value="1"/>
</dbReference>
<dbReference type="Proteomes" id="UP001164746">
    <property type="component" value="Chromosome 3"/>
</dbReference>
<dbReference type="SUPFAM" id="SSF52499">
    <property type="entry name" value="Isochorismatase-like hydrolases"/>
    <property type="match status" value="1"/>
</dbReference>
<dbReference type="PANTHER" id="PTHR11080:SF2">
    <property type="entry name" value="LD05707P"/>
    <property type="match status" value="1"/>
</dbReference>
<dbReference type="InterPro" id="IPR052347">
    <property type="entry name" value="Isochorismatase_Nicotinamidase"/>
</dbReference>
<dbReference type="SUPFAM" id="SSF47473">
    <property type="entry name" value="EF-hand"/>
    <property type="match status" value="1"/>
</dbReference>
<dbReference type="EMBL" id="CP111014">
    <property type="protein sequence ID" value="WAQ99391.1"/>
    <property type="molecule type" value="Genomic_DNA"/>
</dbReference>
<name>A0ABY7DNW1_MYAAR</name>
<reference evidence="4" key="1">
    <citation type="submission" date="2022-11" db="EMBL/GenBank/DDBJ databases">
        <title>Centuries of genome instability and evolution in soft-shell clam transmissible cancer (bioRxiv).</title>
        <authorList>
            <person name="Hart S.F.M."/>
            <person name="Yonemitsu M.A."/>
            <person name="Giersch R.M."/>
            <person name="Beal B.F."/>
            <person name="Arriagada G."/>
            <person name="Davis B.W."/>
            <person name="Ostrander E.A."/>
            <person name="Goff S.P."/>
            <person name="Metzger M.J."/>
        </authorList>
    </citation>
    <scope>NUCLEOTIDE SEQUENCE</scope>
    <source>
        <strain evidence="4">MELC-2E11</strain>
        <tissue evidence="4">Siphon/mantle</tissue>
    </source>
</reference>
<keyword evidence="5" id="KW-1185">Reference proteome</keyword>
<organism evidence="4 5">
    <name type="scientific">Mya arenaria</name>
    <name type="common">Soft-shell clam</name>
    <dbReference type="NCBI Taxonomy" id="6604"/>
    <lineage>
        <taxon>Eukaryota</taxon>
        <taxon>Metazoa</taxon>
        <taxon>Spiralia</taxon>
        <taxon>Lophotrochozoa</taxon>
        <taxon>Mollusca</taxon>
        <taxon>Bivalvia</taxon>
        <taxon>Autobranchia</taxon>
        <taxon>Heteroconchia</taxon>
        <taxon>Euheterodonta</taxon>
        <taxon>Imparidentia</taxon>
        <taxon>Neoheterodontei</taxon>
        <taxon>Myida</taxon>
        <taxon>Myoidea</taxon>
        <taxon>Myidae</taxon>
        <taxon>Mya</taxon>
    </lineage>
</organism>
<keyword evidence="2" id="KW-0378">Hydrolase</keyword>
<evidence type="ECO:0000313" key="4">
    <source>
        <dbReference type="EMBL" id="WAQ99391.1"/>
    </source>
</evidence>
<evidence type="ECO:0000313" key="5">
    <source>
        <dbReference type="Proteomes" id="UP001164746"/>
    </source>
</evidence>
<comment type="similarity">
    <text evidence="1">Belongs to the isochorismatase family.</text>
</comment>
<dbReference type="InterPro" id="IPR011992">
    <property type="entry name" value="EF-hand-dom_pair"/>
</dbReference>